<accession>A0A1I1GKH4</accession>
<gene>
    <name evidence="1" type="ORF">SAMN04488094_102613</name>
</gene>
<dbReference type="AlphaFoldDB" id="A0A1I1GKH4"/>
<dbReference type="RefSeq" id="WP_093359935.1">
    <property type="nucleotide sequence ID" value="NZ_FOLG01000002.1"/>
</dbReference>
<keyword evidence="2" id="KW-1185">Reference proteome</keyword>
<dbReference type="Proteomes" id="UP000198728">
    <property type="component" value="Unassembled WGS sequence"/>
</dbReference>
<dbReference type="OrthoDB" id="7872528at2"/>
<dbReference type="EMBL" id="FOLG01000002">
    <property type="protein sequence ID" value="SFC11956.1"/>
    <property type="molecule type" value="Genomic_DNA"/>
</dbReference>
<reference evidence="1 2" key="1">
    <citation type="submission" date="2016-10" db="EMBL/GenBank/DDBJ databases">
        <authorList>
            <person name="de Groot N.N."/>
        </authorList>
    </citation>
    <scope>NUCLEOTIDE SEQUENCE [LARGE SCALE GENOMIC DNA]</scope>
    <source>
        <strain evidence="1 2">DSM 19548</strain>
    </source>
</reference>
<organism evidence="1 2">
    <name type="scientific">Tropicimonas isoalkanivorans</name>
    <dbReference type="NCBI Taxonomy" id="441112"/>
    <lineage>
        <taxon>Bacteria</taxon>
        <taxon>Pseudomonadati</taxon>
        <taxon>Pseudomonadota</taxon>
        <taxon>Alphaproteobacteria</taxon>
        <taxon>Rhodobacterales</taxon>
        <taxon>Roseobacteraceae</taxon>
        <taxon>Tropicimonas</taxon>
    </lineage>
</organism>
<evidence type="ECO:0000313" key="1">
    <source>
        <dbReference type="EMBL" id="SFC11956.1"/>
    </source>
</evidence>
<proteinExistence type="predicted"/>
<name>A0A1I1GKH4_9RHOB</name>
<sequence>MPDLTAILAFYQAIAFFSVTGALPGEAAMMAQPEREAVVQRFLSPSERGNFDALSDVDRRVRLRKGETRFRAWESANPDVAAVLRRKAERLAFEPAPCV</sequence>
<evidence type="ECO:0000313" key="2">
    <source>
        <dbReference type="Proteomes" id="UP000198728"/>
    </source>
</evidence>
<protein>
    <submittedName>
        <fullName evidence="1">Uncharacterized protein</fullName>
    </submittedName>
</protein>